<sequence>MSALDNLPLSFVMVMVLALPVDFSTAVTFSIPFASTSNVTSICGIPLGAGGKPESSKVPKRLLSFVMARSPSNT</sequence>
<dbReference type="EMBL" id="GFTR01000509">
    <property type="protein sequence ID" value="JAW15917.1"/>
    <property type="molecule type" value="Transcribed_RNA"/>
</dbReference>
<accession>A0A224XTP4</accession>
<evidence type="ECO:0000256" key="1">
    <source>
        <dbReference type="SAM" id="SignalP"/>
    </source>
</evidence>
<evidence type="ECO:0000313" key="2">
    <source>
        <dbReference type="EMBL" id="JAW15917.1"/>
    </source>
</evidence>
<name>A0A224XTP4_9HEMI</name>
<proteinExistence type="predicted"/>
<protein>
    <submittedName>
        <fullName evidence="2">Putative secreted protein</fullName>
    </submittedName>
</protein>
<feature type="chain" id="PRO_5012397925" evidence="1">
    <location>
        <begin position="27"/>
        <end position="74"/>
    </location>
</feature>
<feature type="signal peptide" evidence="1">
    <location>
        <begin position="1"/>
        <end position="26"/>
    </location>
</feature>
<keyword evidence="1" id="KW-0732">Signal</keyword>
<reference evidence="2" key="1">
    <citation type="journal article" date="2018" name="PLoS Negl. Trop. Dis.">
        <title>An insight into the salivary gland and fat body transcriptome of Panstrongylus lignarius (Hemiptera: Heteroptera), the main vector of Chagas disease in Peru.</title>
        <authorList>
            <person name="Nevoa J.C."/>
            <person name="Mendes M.T."/>
            <person name="da Silva M.V."/>
            <person name="Soares S.C."/>
            <person name="Oliveira C.J.F."/>
            <person name="Ribeiro J.M.C."/>
        </authorList>
    </citation>
    <scope>NUCLEOTIDE SEQUENCE</scope>
</reference>
<dbReference type="AlphaFoldDB" id="A0A224XTP4"/>
<organism evidence="2">
    <name type="scientific">Panstrongylus lignarius</name>
    <dbReference type="NCBI Taxonomy" id="156445"/>
    <lineage>
        <taxon>Eukaryota</taxon>
        <taxon>Metazoa</taxon>
        <taxon>Ecdysozoa</taxon>
        <taxon>Arthropoda</taxon>
        <taxon>Hexapoda</taxon>
        <taxon>Insecta</taxon>
        <taxon>Pterygota</taxon>
        <taxon>Neoptera</taxon>
        <taxon>Paraneoptera</taxon>
        <taxon>Hemiptera</taxon>
        <taxon>Heteroptera</taxon>
        <taxon>Panheteroptera</taxon>
        <taxon>Cimicomorpha</taxon>
        <taxon>Reduviidae</taxon>
        <taxon>Triatominae</taxon>
        <taxon>Panstrongylus</taxon>
    </lineage>
</organism>